<sequence>MAPKTAQIKNTRDGENRSLSVKMAKIKVPIINPNCTEELM</sequence>
<comment type="caution">
    <text evidence="1">The sequence shown here is derived from an EMBL/GenBank/DDBJ whole genome shotgun (WGS) entry which is preliminary data.</text>
</comment>
<protein>
    <submittedName>
        <fullName evidence="1">Uncharacterized protein</fullName>
    </submittedName>
</protein>
<evidence type="ECO:0000313" key="1">
    <source>
        <dbReference type="EMBL" id="EPR72018.1"/>
    </source>
</evidence>
<reference evidence="1 2" key="1">
    <citation type="journal article" date="2013" name="Genome Announc.">
        <title>Draft Genome Sequence of Winogradskyella psychrotolerans RS-3T, Isolated from the Marine Transect of Kongsfjorden, Ny-Alesund, Svalbard, Arctic Ocean.</title>
        <authorList>
            <person name="Kumar Pinnaka A."/>
            <person name="Ara S."/>
            <person name="Singh A."/>
            <person name="Shivaji S."/>
        </authorList>
    </citation>
    <scope>NUCLEOTIDE SEQUENCE [LARGE SCALE GENOMIC DNA]</scope>
    <source>
        <strain evidence="1 2">RS-3</strain>
    </source>
</reference>
<dbReference type="Proteomes" id="UP000014962">
    <property type="component" value="Unassembled WGS sequence"/>
</dbReference>
<name>S7X7J4_9FLAO</name>
<dbReference type="EMBL" id="ATMR01000128">
    <property type="protein sequence ID" value="EPR72018.1"/>
    <property type="molecule type" value="Genomic_DNA"/>
</dbReference>
<proteinExistence type="predicted"/>
<keyword evidence="2" id="KW-1185">Reference proteome</keyword>
<accession>S7X7J4</accession>
<dbReference type="AlphaFoldDB" id="S7X7J4"/>
<organism evidence="1 2">
    <name type="scientific">Winogradskyella psychrotolerans RS-3</name>
    <dbReference type="NCBI Taxonomy" id="641526"/>
    <lineage>
        <taxon>Bacteria</taxon>
        <taxon>Pseudomonadati</taxon>
        <taxon>Bacteroidota</taxon>
        <taxon>Flavobacteriia</taxon>
        <taxon>Flavobacteriales</taxon>
        <taxon>Flavobacteriaceae</taxon>
        <taxon>Winogradskyella</taxon>
    </lineage>
</organism>
<gene>
    <name evidence="1" type="ORF">ADIWIN_2857</name>
</gene>
<evidence type="ECO:0000313" key="2">
    <source>
        <dbReference type="Proteomes" id="UP000014962"/>
    </source>
</evidence>